<feature type="non-terminal residue" evidence="16">
    <location>
        <position position="1"/>
    </location>
</feature>
<evidence type="ECO:0000256" key="4">
    <source>
        <dbReference type="ARBA" id="ARBA00022679"/>
    </source>
</evidence>
<dbReference type="GO" id="GO:0016020">
    <property type="term" value="C:membrane"/>
    <property type="evidence" value="ECO:0007669"/>
    <property type="project" value="InterPro"/>
</dbReference>
<keyword evidence="5" id="KW-0677">Repeat</keyword>
<dbReference type="CDD" id="cd17546">
    <property type="entry name" value="REC_hyHK_CKI1_RcsC-like"/>
    <property type="match status" value="1"/>
</dbReference>
<comment type="caution">
    <text evidence="16">The sequence shown here is derived from an EMBL/GenBank/DDBJ whole genome shotgun (WGS) entry which is preliminary data.</text>
</comment>
<evidence type="ECO:0000256" key="12">
    <source>
        <dbReference type="SAM" id="MobiDB-lite"/>
    </source>
</evidence>
<gene>
    <name evidence="16" type="primary">NIK1_1</name>
    <name evidence="16" type="ORF">H4219_001884</name>
</gene>
<dbReference type="InterPro" id="IPR011006">
    <property type="entry name" value="CheY-like_superfamily"/>
</dbReference>
<dbReference type="FunFam" id="3.30.565.10:FF:000010">
    <property type="entry name" value="Sensor histidine kinase RcsC"/>
    <property type="match status" value="1"/>
</dbReference>
<keyword evidence="3 10" id="KW-0597">Phosphoprotein</keyword>
<dbReference type="PROSITE" id="PS50885">
    <property type="entry name" value="HAMP"/>
    <property type="match status" value="2"/>
</dbReference>
<dbReference type="InterPro" id="IPR036097">
    <property type="entry name" value="HisK_dim/P_sf"/>
</dbReference>
<keyword evidence="8" id="KW-0067">ATP-binding</keyword>
<dbReference type="SMART" id="SM00448">
    <property type="entry name" value="REC"/>
    <property type="match status" value="1"/>
</dbReference>
<dbReference type="CDD" id="cd00082">
    <property type="entry name" value="HisKA"/>
    <property type="match status" value="1"/>
</dbReference>
<keyword evidence="4 16" id="KW-0808">Transferase</keyword>
<feature type="compositionally biased region" description="Basic and acidic residues" evidence="12">
    <location>
        <begin position="1288"/>
        <end position="1301"/>
    </location>
</feature>
<evidence type="ECO:0000256" key="10">
    <source>
        <dbReference type="PROSITE-ProRule" id="PRU00169"/>
    </source>
</evidence>
<evidence type="ECO:0000259" key="13">
    <source>
        <dbReference type="PROSITE" id="PS50109"/>
    </source>
</evidence>
<dbReference type="PANTHER" id="PTHR45339:SF1">
    <property type="entry name" value="HYBRID SIGNAL TRANSDUCTION HISTIDINE KINASE J"/>
    <property type="match status" value="1"/>
</dbReference>
<evidence type="ECO:0000256" key="11">
    <source>
        <dbReference type="SAM" id="Coils"/>
    </source>
</evidence>
<dbReference type="SUPFAM" id="SSF52172">
    <property type="entry name" value="CheY-like"/>
    <property type="match status" value="2"/>
</dbReference>
<dbReference type="Proteomes" id="UP001150538">
    <property type="component" value="Unassembled WGS sequence"/>
</dbReference>
<evidence type="ECO:0000313" key="17">
    <source>
        <dbReference type="Proteomes" id="UP001150538"/>
    </source>
</evidence>
<dbReference type="FunFam" id="1.10.287.130:FF:000002">
    <property type="entry name" value="Two-component osmosensing histidine kinase"/>
    <property type="match status" value="1"/>
</dbReference>
<dbReference type="SMART" id="SM00388">
    <property type="entry name" value="HisKA"/>
    <property type="match status" value="1"/>
</dbReference>
<dbReference type="Pfam" id="PF00512">
    <property type="entry name" value="HisKA"/>
    <property type="match status" value="1"/>
</dbReference>
<dbReference type="SUPFAM" id="SSF47384">
    <property type="entry name" value="Homodimeric domain of signal transducing histidine kinase"/>
    <property type="match status" value="1"/>
</dbReference>
<dbReference type="Gene3D" id="1.20.120.1530">
    <property type="match status" value="1"/>
</dbReference>
<feature type="domain" description="HAMP" evidence="15">
    <location>
        <begin position="62"/>
        <end position="114"/>
    </location>
</feature>
<dbReference type="Pfam" id="PF02518">
    <property type="entry name" value="HATPase_c"/>
    <property type="match status" value="1"/>
</dbReference>
<evidence type="ECO:0000256" key="6">
    <source>
        <dbReference type="ARBA" id="ARBA00022741"/>
    </source>
</evidence>
<dbReference type="EC" id="2.7.13.3" evidence="2"/>
<accession>A0A9W7ZZX5</accession>
<sequence>GEIAELKDTINTMVDQLGTFADEVSRVAQEVGTEGKLGGQAYVKGVDGTWKLLTDNVNQMAKNLTEQVRDIAIVTKGVARGNFTKKISVPLKGEMADLKDTINTMVDQLGTFADEVTRVAREVGTDGKLGGQVNVEGVDGAWKDLTESVNQMANNLTVQVRSFAQISEAAAQGEFSGLITVEASGEMNALKQQINNIVNKLRDAIQRHKLAREAAEIANRAKSEFLANMSHEIRTPMNGIISMTTLLDDDNLTHTQRDSIKVSITLAHSLLGIINDILDISKIEAGRMDCEEGAFMMRPMLFGMLKTMCSKIVQKGLDLSLEVDPRVPDVLFSDHMRLRQIITNLAGNAVKFTNYGSVSIKVEMHGILSKTDIMLVISVSDTGIGIPKEKQEVIFDMFSQADGSTTRRYGGTGLGLSICRRLVNLLGGEIWVNSKPEQGSTFQFTSKFHVPKVPKSVLLKRLLPYRNNRILIISTTAQTEEGYATILRLMDMLKTLRFRPELVRTLDEATMRVVQYPLEKMYYNSVIVDTQKLVNDLRESPEPRFHFIPLIYFISDSPKISIHKSVVFGINSYFGPELDLAELANSIQPAMEIRKVPRARKPSSSRPMHILLADDNVINQKLALRLMKLPHYKITVVSNGQLAVEAVVEAWRKNLEDFHFNPKSKIKDRRTESKEVEYFTGDIDRDPDIWIKLGRLCHEHLEEDPTTLHASPDNKRRSSKYAAHRLKAVDKQKKKPIARHNSHPHGSVPHATPGTEGGANNNSTNNNGADQQDNQEQRPIEIEEDMDLYPITSQRNADPQQPKIVSDLYMPRDENHKYAHIPKPFDAILMDVQMPVMGGFEATKRIRKWEEVQDVGFRIPIIALTAHAMVGDRERCLRSGMDEYITKPLQMAALMETIRAFEPPLDLSTLDDSEFSDSSEGEYSGSEIAEEGAGSHKTSSDNEMTGKDQALEKHQDLVRELIAPKYEAICRDTLQEMTEKRLTRIRRRNEDMYPDDITDSHAAALNYTSRSAYNETEMPTLFNEKSRIYDSEYAPEGEYLYDDSEEDIPPKPKPIEQILEERPDMDIIIHKKVVFEANDGQQEGNRYIRHTNPNIKDKLTQFYNQEYIDPLASIDPTHTNTRGFDVSRHSIIDPHLMSYEETSPPPPSNQQVDIENLPNLIRFVQPKSQGATTASPSLPQEVLPPPLPSSSSELIQKMDDPTIPGINIGQQQQPGMAGIPNNNSNFGQGSLYPPIQQNEKGKEVDHHIHSADAPESSSPDLKMDSKQKKKKKATRHDSGMSGSSSASKKADKPKLDPEMMKRLVKARKKLDRAEKSRRVSQSGNDGDTESKDKSK</sequence>
<feature type="region of interest" description="Disordered" evidence="12">
    <location>
        <begin position="727"/>
        <end position="775"/>
    </location>
</feature>
<name>A0A9W7ZZX5_9FUNG</name>
<feature type="domain" description="Histidine kinase" evidence="13">
    <location>
        <begin position="228"/>
        <end position="450"/>
    </location>
</feature>
<dbReference type="SUPFAM" id="SSF58104">
    <property type="entry name" value="Methyl-accepting chemotaxis protein (MCP) signaling domain"/>
    <property type="match status" value="2"/>
</dbReference>
<feature type="compositionally biased region" description="Basic and acidic residues" evidence="12">
    <location>
        <begin position="1239"/>
        <end position="1252"/>
    </location>
</feature>
<feature type="compositionally biased region" description="Basic residues" evidence="12">
    <location>
        <begin position="727"/>
        <end position="743"/>
    </location>
</feature>
<dbReference type="SMART" id="SM00387">
    <property type="entry name" value="HATPase_c"/>
    <property type="match status" value="1"/>
</dbReference>
<keyword evidence="7 16" id="KW-0418">Kinase</keyword>
<reference evidence="16" key="1">
    <citation type="submission" date="2022-07" db="EMBL/GenBank/DDBJ databases">
        <title>Phylogenomic reconstructions and comparative analyses of Kickxellomycotina fungi.</title>
        <authorList>
            <person name="Reynolds N.K."/>
            <person name="Stajich J.E."/>
            <person name="Barry K."/>
            <person name="Grigoriev I.V."/>
            <person name="Crous P."/>
            <person name="Smith M.E."/>
        </authorList>
    </citation>
    <scope>NUCLEOTIDE SEQUENCE</scope>
    <source>
        <strain evidence="16">NBRC 100468</strain>
    </source>
</reference>
<feature type="coiled-coil region" evidence="11">
    <location>
        <begin position="187"/>
        <end position="218"/>
    </location>
</feature>
<keyword evidence="9" id="KW-0902">Two-component regulatory system</keyword>
<dbReference type="PANTHER" id="PTHR45339">
    <property type="entry name" value="HYBRID SIGNAL TRANSDUCTION HISTIDINE KINASE J"/>
    <property type="match status" value="1"/>
</dbReference>
<evidence type="ECO:0000256" key="2">
    <source>
        <dbReference type="ARBA" id="ARBA00012438"/>
    </source>
</evidence>
<protein>
    <recommendedName>
        <fullName evidence="2">histidine kinase</fullName>
        <ecNumber evidence="2">2.7.13.3</ecNumber>
    </recommendedName>
</protein>
<keyword evidence="11" id="KW-0175">Coiled coil</keyword>
<evidence type="ECO:0000256" key="1">
    <source>
        <dbReference type="ARBA" id="ARBA00000085"/>
    </source>
</evidence>
<dbReference type="CDD" id="cd06225">
    <property type="entry name" value="HAMP"/>
    <property type="match status" value="1"/>
</dbReference>
<dbReference type="InterPro" id="IPR003661">
    <property type="entry name" value="HisK_dim/P_dom"/>
</dbReference>
<dbReference type="Pfam" id="PF00672">
    <property type="entry name" value="HAMP"/>
    <property type="match status" value="1"/>
</dbReference>
<feature type="region of interest" description="Disordered" evidence="12">
    <location>
        <begin position="909"/>
        <end position="946"/>
    </location>
</feature>
<evidence type="ECO:0000313" key="16">
    <source>
        <dbReference type="EMBL" id="KAJ1919635.1"/>
    </source>
</evidence>
<feature type="domain" description="Response regulatory" evidence="14">
    <location>
        <begin position="777"/>
        <end position="902"/>
    </location>
</feature>
<evidence type="ECO:0000256" key="5">
    <source>
        <dbReference type="ARBA" id="ARBA00022737"/>
    </source>
</evidence>
<dbReference type="SMART" id="SM00304">
    <property type="entry name" value="HAMP"/>
    <property type="match status" value="2"/>
</dbReference>
<dbReference type="CDD" id="cd16922">
    <property type="entry name" value="HATPase_EvgS-ArcB-TorS-like"/>
    <property type="match status" value="1"/>
</dbReference>
<dbReference type="PROSITE" id="PS50110">
    <property type="entry name" value="RESPONSE_REGULATORY"/>
    <property type="match status" value="1"/>
</dbReference>
<dbReference type="GO" id="GO:0000155">
    <property type="term" value="F:phosphorelay sensor kinase activity"/>
    <property type="evidence" value="ECO:0007669"/>
    <property type="project" value="InterPro"/>
</dbReference>
<dbReference type="EMBL" id="JANBPU010000024">
    <property type="protein sequence ID" value="KAJ1919635.1"/>
    <property type="molecule type" value="Genomic_DNA"/>
</dbReference>
<evidence type="ECO:0000259" key="15">
    <source>
        <dbReference type="PROSITE" id="PS50885"/>
    </source>
</evidence>
<comment type="catalytic activity">
    <reaction evidence="1">
        <text>ATP + protein L-histidine = ADP + protein N-phospho-L-histidine.</text>
        <dbReference type="EC" id="2.7.13.3"/>
    </reaction>
</comment>
<dbReference type="InterPro" id="IPR036890">
    <property type="entry name" value="HATPase_C_sf"/>
</dbReference>
<dbReference type="Gene3D" id="3.30.565.10">
    <property type="entry name" value="Histidine kinase-like ATPase, C-terminal domain"/>
    <property type="match status" value="1"/>
</dbReference>
<dbReference type="GO" id="GO:0005524">
    <property type="term" value="F:ATP binding"/>
    <property type="evidence" value="ECO:0007669"/>
    <property type="project" value="UniProtKB-KW"/>
</dbReference>
<proteinExistence type="predicted"/>
<evidence type="ECO:0000256" key="3">
    <source>
        <dbReference type="ARBA" id="ARBA00022553"/>
    </source>
</evidence>
<evidence type="ECO:0000259" key="14">
    <source>
        <dbReference type="PROSITE" id="PS50110"/>
    </source>
</evidence>
<dbReference type="PRINTS" id="PR00344">
    <property type="entry name" value="BCTRLSENSOR"/>
</dbReference>
<keyword evidence="6" id="KW-0547">Nucleotide-binding</keyword>
<feature type="compositionally biased region" description="Low complexity" evidence="12">
    <location>
        <begin position="1201"/>
        <end position="1215"/>
    </location>
</feature>
<feature type="compositionally biased region" description="Acidic residues" evidence="12">
    <location>
        <begin position="909"/>
        <end position="920"/>
    </location>
</feature>
<dbReference type="InterPro" id="IPR003660">
    <property type="entry name" value="HAMP_dom"/>
</dbReference>
<dbReference type="InterPro" id="IPR001789">
    <property type="entry name" value="Sig_transdc_resp-reg_receiver"/>
</dbReference>
<feature type="modified residue" description="4-aspartylphosphate" evidence="10">
    <location>
        <position position="831"/>
    </location>
</feature>
<dbReference type="FunFam" id="1.20.120.1530:FF:000002">
    <property type="entry name" value="Two-component osmosensing histidine kinase"/>
    <property type="match status" value="1"/>
</dbReference>
<dbReference type="InterPro" id="IPR004358">
    <property type="entry name" value="Sig_transdc_His_kin-like_C"/>
</dbReference>
<feature type="domain" description="HAMP" evidence="15">
    <location>
        <begin position="154"/>
        <end position="206"/>
    </location>
</feature>
<evidence type="ECO:0000256" key="9">
    <source>
        <dbReference type="ARBA" id="ARBA00023012"/>
    </source>
</evidence>
<dbReference type="SUPFAM" id="SSF55874">
    <property type="entry name" value="ATPase domain of HSP90 chaperone/DNA topoisomerase II/histidine kinase"/>
    <property type="match status" value="1"/>
</dbReference>
<keyword evidence="17" id="KW-1185">Reference proteome</keyword>
<dbReference type="GO" id="GO:0071474">
    <property type="term" value="P:cellular hyperosmotic response"/>
    <property type="evidence" value="ECO:0007669"/>
    <property type="project" value="TreeGrafter"/>
</dbReference>
<feature type="region of interest" description="Disordered" evidence="12">
    <location>
        <begin position="1168"/>
        <end position="1335"/>
    </location>
</feature>
<dbReference type="Pfam" id="PF00072">
    <property type="entry name" value="Response_reg"/>
    <property type="match status" value="1"/>
</dbReference>
<dbReference type="PROSITE" id="PS50109">
    <property type="entry name" value="HIS_KIN"/>
    <property type="match status" value="1"/>
</dbReference>
<feature type="compositionally biased region" description="Low complexity" evidence="12">
    <location>
        <begin position="758"/>
        <end position="769"/>
    </location>
</feature>
<dbReference type="Gene3D" id="1.10.287.130">
    <property type="match status" value="1"/>
</dbReference>
<dbReference type="InterPro" id="IPR003594">
    <property type="entry name" value="HATPase_dom"/>
</dbReference>
<dbReference type="InterPro" id="IPR005467">
    <property type="entry name" value="His_kinase_dom"/>
</dbReference>
<evidence type="ECO:0000256" key="7">
    <source>
        <dbReference type="ARBA" id="ARBA00022777"/>
    </source>
</evidence>
<dbReference type="Gene3D" id="3.40.50.2300">
    <property type="match status" value="2"/>
</dbReference>
<evidence type="ECO:0000256" key="8">
    <source>
        <dbReference type="ARBA" id="ARBA00022840"/>
    </source>
</evidence>
<dbReference type="OrthoDB" id="10266508at2759"/>
<organism evidence="16 17">
    <name type="scientific">Mycoemilia scoparia</name>
    <dbReference type="NCBI Taxonomy" id="417184"/>
    <lineage>
        <taxon>Eukaryota</taxon>
        <taxon>Fungi</taxon>
        <taxon>Fungi incertae sedis</taxon>
        <taxon>Zoopagomycota</taxon>
        <taxon>Kickxellomycotina</taxon>
        <taxon>Kickxellomycetes</taxon>
        <taxon>Kickxellales</taxon>
        <taxon>Kickxellaceae</taxon>
        <taxon>Mycoemilia</taxon>
    </lineage>
</organism>